<evidence type="ECO:0000313" key="1">
    <source>
        <dbReference type="EMBL" id="EOZ95523.1"/>
    </source>
</evidence>
<name>S2E0F6_INDAL</name>
<accession>S2E0F6</accession>
<keyword evidence="2" id="KW-1185">Reference proteome</keyword>
<reference evidence="1 2" key="1">
    <citation type="journal article" date="2013" name="Genome Announc.">
        <title>Draft Genome Sequence of Indibacter alkaliphilus Strain LW1T, Isolated from Lonar Lake, a Haloalkaline Lake in the Buldana District of Maharashtra, India.</title>
        <authorList>
            <person name="Singh A."/>
            <person name="Kumar Jangir P."/>
            <person name="Sharma R."/>
            <person name="Singh A."/>
            <person name="Kumar Pinnaka A."/>
            <person name="Shivaji S."/>
        </authorList>
    </citation>
    <scope>NUCLEOTIDE SEQUENCE [LARGE SCALE GENOMIC DNA]</scope>
    <source>
        <strain evidence="2">CCUG 57479 / KCTC 22604 / LW1</strain>
    </source>
</reference>
<proteinExistence type="predicted"/>
<dbReference type="AlphaFoldDB" id="S2E0F6"/>
<organism evidence="1 2">
    <name type="scientific">Indibacter alkaliphilus (strain CCUG 57479 / KCTC 22604 / LW1)</name>
    <dbReference type="NCBI Taxonomy" id="1189612"/>
    <lineage>
        <taxon>Bacteria</taxon>
        <taxon>Pseudomonadati</taxon>
        <taxon>Bacteroidota</taxon>
        <taxon>Cytophagia</taxon>
        <taxon>Cytophagales</taxon>
        <taxon>Cyclobacteriaceae</taxon>
    </lineage>
</organism>
<sequence>MPIPMLLYVLIAALRNYIFEVLDPRNRIGEFLRNIISERS</sequence>
<gene>
    <name evidence="1" type="ORF">A33Q_2885</name>
</gene>
<comment type="caution">
    <text evidence="1">The sequence shown here is derived from an EMBL/GenBank/DDBJ whole genome shotgun (WGS) entry which is preliminary data.</text>
</comment>
<dbReference type="EMBL" id="ALWO02000037">
    <property type="protein sequence ID" value="EOZ95523.1"/>
    <property type="molecule type" value="Genomic_DNA"/>
</dbReference>
<protein>
    <submittedName>
        <fullName evidence="1">Uncharacterized protein</fullName>
    </submittedName>
</protein>
<dbReference type="Proteomes" id="UP000006073">
    <property type="component" value="Unassembled WGS sequence"/>
</dbReference>
<evidence type="ECO:0000313" key="2">
    <source>
        <dbReference type="Proteomes" id="UP000006073"/>
    </source>
</evidence>